<sequence>MPPFRAVTVAEIEIFRPAPAVITETPGHAAAPHAALSDRPDPLESPGMIRVSDTGYRTRAADPSGVQTYPGLMAQAYEIDRSIALDPAGSGETGARGTIRIVNADRRYDAVAASWNCDSRPVRLYQGRQVLDEVRGIFVDPAYSDLKPVFAGLCAPWFLTESDLTIPFQSSGAWLGRPVQVNRYGGSGGLDGIASMAGRLKPMGRGGTAAAPILNATPVQVDPVSLIWQVSDGPGQIVALYEGGDIGNILSSGQVGDITTASPAAGRYVWESSSRGLFIRLGSKNRYAITCDFVGDFPIGGAVSAPLDIARLLLTETLALPSSLIDLAAFAASGPYQSYVAGFYLDGGSPENGDALVGRIMASIGARLITSRAGKLRPYLLRSPIRMGTEPRLTTTHIMDLKAVALPETLSPPPLRIAVGYARNSTIQTSGLDPDVAADRLQFLADEYREAGAVNAWVGLSYRRPNMPDRIPSVLLRQQDAQAVASDFITLWGQSRALYEVTLPIEDALSFDLTNAVILQYPVADLGNGKIGQVVAESIRSHDATSTIRVLV</sequence>
<evidence type="ECO:0000256" key="1">
    <source>
        <dbReference type="SAM" id="MobiDB-lite"/>
    </source>
</evidence>
<dbReference type="Proteomes" id="UP000019438">
    <property type="component" value="Chromosome"/>
</dbReference>
<proteinExistence type="predicted"/>
<protein>
    <submittedName>
        <fullName evidence="2">Uncharacterized protein</fullName>
    </submittedName>
</protein>
<gene>
    <name evidence="2" type="ORF">GbCGDNIH3_5102</name>
</gene>
<organism evidence="2 3">
    <name type="scientific">Granulibacter bethesdensis</name>
    <dbReference type="NCBI Taxonomy" id="364410"/>
    <lineage>
        <taxon>Bacteria</taxon>
        <taxon>Pseudomonadati</taxon>
        <taxon>Pseudomonadota</taxon>
        <taxon>Alphaproteobacteria</taxon>
        <taxon>Acetobacterales</taxon>
        <taxon>Acetobacteraceae</taxon>
        <taxon>Granulibacter</taxon>
    </lineage>
</organism>
<accession>A0AAN0REC2</accession>
<evidence type="ECO:0000313" key="3">
    <source>
        <dbReference type="Proteomes" id="UP000019438"/>
    </source>
</evidence>
<name>A0AAN0REC2_9PROT</name>
<dbReference type="RefSeq" id="WP_025286831.1">
    <property type="nucleotide sequence ID" value="NZ_CP003181.2"/>
</dbReference>
<evidence type="ECO:0000313" key="2">
    <source>
        <dbReference type="EMBL" id="AHJ63270.1"/>
    </source>
</evidence>
<feature type="region of interest" description="Disordered" evidence="1">
    <location>
        <begin position="26"/>
        <end position="46"/>
    </location>
</feature>
<reference evidence="3" key="1">
    <citation type="submission" date="2012-06" db="EMBL/GenBank/DDBJ databases">
        <title>Genome analysis of multiple Granulibacter bethesdensis isolates demonstrates substantial genome diversity.</title>
        <authorList>
            <person name="Greenberg D.E."/>
            <person name="Porcella S.F."/>
            <person name="Zarember K."/>
            <person name="Zelazny A.M."/>
            <person name="Bruno D."/>
            <person name="Martens C."/>
            <person name="Barbian K.D."/>
            <person name="Jaske E."/>
            <person name="Holland S.M."/>
        </authorList>
    </citation>
    <scope>NUCLEOTIDE SEQUENCE [LARGE SCALE GENOMIC DNA]</scope>
    <source>
        <strain evidence="3">CGDNIH3</strain>
    </source>
</reference>
<dbReference type="KEGG" id="gbc:GbCGDNIH3_5102"/>
<dbReference type="EMBL" id="CP003181">
    <property type="protein sequence ID" value="AHJ63270.1"/>
    <property type="molecule type" value="Genomic_DNA"/>
</dbReference>
<dbReference type="AlphaFoldDB" id="A0AAN0REC2"/>